<dbReference type="GO" id="GO:0004180">
    <property type="term" value="F:carboxypeptidase activity"/>
    <property type="evidence" value="ECO:0007669"/>
    <property type="project" value="UniProtKB-KW"/>
</dbReference>
<dbReference type="SUPFAM" id="SSF117074">
    <property type="entry name" value="Hypothetical protein PA1324"/>
    <property type="match status" value="1"/>
</dbReference>
<keyword evidence="2" id="KW-1185">Reference proteome</keyword>
<keyword evidence="1" id="KW-0121">Carboxypeptidase</keyword>
<keyword evidence="1" id="KW-0645">Protease</keyword>
<sequence>MLLPALPPGAAAATSQQSEANLVLLEVRLGNQLLSDAVTGYEIGREVFLPLGELSRLLTLAIRVSPGEGRASGFILSEERGFSLDVPGRVIEIAGRREELDRAQFKLQPDEIYVAGSLLQRWLPVDLELDMSSLALKVRPREQLPLQARLERRKHGSMPGAPGGYVDPGYPRLATPYRLADVPFIDQTIGVSTSNTNGRRQTEAAYTAYLTTDLLGMEAALYAGRNRQDPSSGLRLTLGRNDPDAGLLGPLHARTALFGSVPLPGVPNISPSSATGNGVLVSNRPLNQPTSFDRHTLQGALPPGWDVELFYNEALVGFQQSRPDGKYSFEDMPLAYGPNEFRLVFHGPLGQLRVERQSFLLEQSAVPRGALYYDVGAHRDLAGRGRALAQFEWGVNDSINALGGWQRVPMFDGTARTYANLGLRGYWNSFIATADAARADDGGTLAQLGVKTRLGNVAVSASHAQLNKFTSDFFNQAADPVRTRDELRVEGVIAPGGTQFFPVALQVRHDRLASGVRHLDVQGRISAYRNGVALTNALRWQKVGSHELADGLFQVSRRVAGIGLSGQLQYTLSPDTALGSAAVSADYYLNDGYLLNLGLMRSFQNRELRATGALNKSLGSYGLGINGFYSNRREYGLGLQFFMAMGLEPRSSRLMLDAQPMANMGAASIRVFFDKDLNGIMDGTDEAIANAGFTVNGANYAARTGTGGIAYLPRLPTHQNTDISLDPDTLDDPQWQPRVPGVRIVPRPGKVSQVEFAVNMTGEVDGTTYLYANGARRAIGDLRLEVVDAARKVVATITSAADGYFVISGIFPGDYFLRVSPEQLKRLGLTDTGMHMITIGKDGTVLNGRDLDVRAGDGV</sequence>
<keyword evidence="1" id="KW-0378">Hydrolase</keyword>
<dbReference type="RefSeq" id="WP_171083024.1">
    <property type="nucleotide sequence ID" value="NZ_JABAIV010000002.1"/>
</dbReference>
<organism evidence="1 2">
    <name type="scientific">Telluria aromaticivorans</name>
    <dbReference type="NCBI Taxonomy" id="2725995"/>
    <lineage>
        <taxon>Bacteria</taxon>
        <taxon>Pseudomonadati</taxon>
        <taxon>Pseudomonadota</taxon>
        <taxon>Betaproteobacteria</taxon>
        <taxon>Burkholderiales</taxon>
        <taxon>Oxalobacteraceae</taxon>
        <taxon>Telluria group</taxon>
        <taxon>Telluria</taxon>
    </lineage>
</organism>
<dbReference type="AlphaFoldDB" id="A0A7Y2JXT9"/>
<accession>A0A7Y2JXT9</accession>
<name>A0A7Y2JXT9_9BURK</name>
<dbReference type="Proteomes" id="UP000533905">
    <property type="component" value="Unassembled WGS sequence"/>
</dbReference>
<gene>
    <name evidence="1" type="ORF">HGB41_08285</name>
</gene>
<reference evidence="1 2" key="1">
    <citation type="submission" date="2020-04" db="EMBL/GenBank/DDBJ databases">
        <title>Massilia sp. nov., a cold adapted bacteria isolated from Arctic soil.</title>
        <authorList>
            <person name="Son J."/>
            <person name="Ka J.-O."/>
        </authorList>
    </citation>
    <scope>NUCLEOTIDE SEQUENCE [LARGE SCALE GENOMIC DNA]</scope>
    <source>
        <strain evidence="1 2">ML15P13</strain>
    </source>
</reference>
<proteinExistence type="predicted"/>
<dbReference type="EMBL" id="JABAIV010000002">
    <property type="protein sequence ID" value="NNG22997.1"/>
    <property type="molecule type" value="Genomic_DNA"/>
</dbReference>
<comment type="caution">
    <text evidence="1">The sequence shown here is derived from an EMBL/GenBank/DDBJ whole genome shotgun (WGS) entry which is preliminary data.</text>
</comment>
<protein>
    <submittedName>
        <fullName evidence="1">Carboxypeptidase regulatory-like domain-containing protein</fullName>
    </submittedName>
</protein>
<evidence type="ECO:0000313" key="2">
    <source>
        <dbReference type="Proteomes" id="UP000533905"/>
    </source>
</evidence>
<evidence type="ECO:0000313" key="1">
    <source>
        <dbReference type="EMBL" id="NNG22997.1"/>
    </source>
</evidence>